<evidence type="ECO:0000259" key="2">
    <source>
        <dbReference type="Pfam" id="PF05022"/>
    </source>
</evidence>
<dbReference type="Pfam" id="PF05022">
    <property type="entry name" value="SRP40_C"/>
    <property type="match status" value="1"/>
</dbReference>
<dbReference type="AlphaFoldDB" id="A0A4Y7SXH8"/>
<dbReference type="OrthoDB" id="5599646at2759"/>
<dbReference type="Proteomes" id="UP000298030">
    <property type="component" value="Unassembled WGS sequence"/>
</dbReference>
<dbReference type="GO" id="GO:0005654">
    <property type="term" value="C:nucleoplasm"/>
    <property type="evidence" value="ECO:0007669"/>
    <property type="project" value="TreeGrafter"/>
</dbReference>
<keyword evidence="4" id="KW-1185">Reference proteome</keyword>
<evidence type="ECO:0000313" key="3">
    <source>
        <dbReference type="EMBL" id="TEB26560.1"/>
    </source>
</evidence>
<dbReference type="PANTHER" id="PTHR23216:SF1">
    <property type="entry name" value="NUCLEOLAR AND COILED-BODY PHOSPHOPROTEIN 1"/>
    <property type="match status" value="1"/>
</dbReference>
<protein>
    <recommendedName>
        <fullName evidence="2">Srp40 C-terminal domain-containing protein</fullName>
    </recommendedName>
</protein>
<feature type="compositionally biased region" description="Low complexity" evidence="1">
    <location>
        <begin position="55"/>
        <end position="68"/>
    </location>
</feature>
<dbReference type="InterPro" id="IPR007718">
    <property type="entry name" value="Srp40_C"/>
</dbReference>
<dbReference type="EMBL" id="QPFP01000047">
    <property type="protein sequence ID" value="TEB26560.1"/>
    <property type="molecule type" value="Genomic_DNA"/>
</dbReference>
<reference evidence="3 4" key="1">
    <citation type="journal article" date="2019" name="Nat. Ecol. Evol.">
        <title>Megaphylogeny resolves global patterns of mushroom evolution.</title>
        <authorList>
            <person name="Varga T."/>
            <person name="Krizsan K."/>
            <person name="Foldi C."/>
            <person name="Dima B."/>
            <person name="Sanchez-Garcia M."/>
            <person name="Sanchez-Ramirez S."/>
            <person name="Szollosi G.J."/>
            <person name="Szarkandi J.G."/>
            <person name="Papp V."/>
            <person name="Albert L."/>
            <person name="Andreopoulos W."/>
            <person name="Angelini C."/>
            <person name="Antonin V."/>
            <person name="Barry K.W."/>
            <person name="Bougher N.L."/>
            <person name="Buchanan P."/>
            <person name="Buyck B."/>
            <person name="Bense V."/>
            <person name="Catcheside P."/>
            <person name="Chovatia M."/>
            <person name="Cooper J."/>
            <person name="Damon W."/>
            <person name="Desjardin D."/>
            <person name="Finy P."/>
            <person name="Geml J."/>
            <person name="Haridas S."/>
            <person name="Hughes K."/>
            <person name="Justo A."/>
            <person name="Karasinski D."/>
            <person name="Kautmanova I."/>
            <person name="Kiss B."/>
            <person name="Kocsube S."/>
            <person name="Kotiranta H."/>
            <person name="LaButti K.M."/>
            <person name="Lechner B.E."/>
            <person name="Liimatainen K."/>
            <person name="Lipzen A."/>
            <person name="Lukacs Z."/>
            <person name="Mihaltcheva S."/>
            <person name="Morgado L.N."/>
            <person name="Niskanen T."/>
            <person name="Noordeloos M.E."/>
            <person name="Ohm R.A."/>
            <person name="Ortiz-Santana B."/>
            <person name="Ovrebo C."/>
            <person name="Racz N."/>
            <person name="Riley R."/>
            <person name="Savchenko A."/>
            <person name="Shiryaev A."/>
            <person name="Soop K."/>
            <person name="Spirin V."/>
            <person name="Szebenyi C."/>
            <person name="Tomsovsky M."/>
            <person name="Tulloss R.E."/>
            <person name="Uehling J."/>
            <person name="Grigoriev I.V."/>
            <person name="Vagvolgyi C."/>
            <person name="Papp T."/>
            <person name="Martin F.M."/>
            <person name="Miettinen O."/>
            <person name="Hibbett D.S."/>
            <person name="Nagy L.G."/>
        </authorList>
    </citation>
    <scope>NUCLEOTIDE SEQUENCE [LARGE SCALE GENOMIC DNA]</scope>
    <source>
        <strain evidence="3 4">FP101781</strain>
    </source>
</reference>
<dbReference type="STRING" id="71717.A0A4Y7SXH8"/>
<accession>A0A4Y7SXH8</accession>
<sequence>MKDATKESSSSSSSSSSDSSDSSSESEDEEKQRATKKRRTDAEGSAATTAVVADTPQSSVTPQPQQSQNDNKNGHGKRKASGERFQRVKADQVNAALIMNNAYEAKIGPQNDYGLKAHQDLIVTRGAGFRKEKNKKKKGSYRGGEITMTSHSFKFTD</sequence>
<organism evidence="3 4">
    <name type="scientific">Coprinellus micaceus</name>
    <name type="common">Glistening ink-cap mushroom</name>
    <name type="synonym">Coprinus micaceus</name>
    <dbReference type="NCBI Taxonomy" id="71717"/>
    <lineage>
        <taxon>Eukaryota</taxon>
        <taxon>Fungi</taxon>
        <taxon>Dikarya</taxon>
        <taxon>Basidiomycota</taxon>
        <taxon>Agaricomycotina</taxon>
        <taxon>Agaricomycetes</taxon>
        <taxon>Agaricomycetidae</taxon>
        <taxon>Agaricales</taxon>
        <taxon>Agaricineae</taxon>
        <taxon>Psathyrellaceae</taxon>
        <taxon>Coprinellus</taxon>
    </lineage>
</organism>
<dbReference type="PANTHER" id="PTHR23216">
    <property type="entry name" value="NUCLEOLAR AND COILED-BODY PHOSPHOPROTEIN 1"/>
    <property type="match status" value="1"/>
</dbReference>
<evidence type="ECO:0000313" key="4">
    <source>
        <dbReference type="Proteomes" id="UP000298030"/>
    </source>
</evidence>
<comment type="caution">
    <text evidence="3">The sequence shown here is derived from an EMBL/GenBank/DDBJ whole genome shotgun (WGS) entry which is preliminary data.</text>
</comment>
<name>A0A4Y7SXH8_COPMI</name>
<gene>
    <name evidence="3" type="ORF">FA13DRAFT_1019857</name>
</gene>
<dbReference type="InterPro" id="IPR039191">
    <property type="entry name" value="Nopp140-like"/>
</dbReference>
<feature type="compositionally biased region" description="Low complexity" evidence="1">
    <location>
        <begin position="7"/>
        <end position="23"/>
    </location>
</feature>
<evidence type="ECO:0000256" key="1">
    <source>
        <dbReference type="SAM" id="MobiDB-lite"/>
    </source>
</evidence>
<feature type="domain" description="Srp40 C-terminal" evidence="2">
    <location>
        <begin position="84"/>
        <end position="155"/>
    </location>
</feature>
<dbReference type="GO" id="GO:0005730">
    <property type="term" value="C:nucleolus"/>
    <property type="evidence" value="ECO:0007669"/>
    <property type="project" value="InterPro"/>
</dbReference>
<feature type="region of interest" description="Disordered" evidence="1">
    <location>
        <begin position="1"/>
        <end position="87"/>
    </location>
</feature>
<proteinExistence type="predicted"/>